<dbReference type="PROSITE" id="PS50929">
    <property type="entry name" value="ABC_TM1F"/>
    <property type="match status" value="1"/>
</dbReference>
<feature type="transmembrane region" description="Helical" evidence="7">
    <location>
        <begin position="63"/>
        <end position="82"/>
    </location>
</feature>
<evidence type="ECO:0000256" key="1">
    <source>
        <dbReference type="ARBA" id="ARBA00004651"/>
    </source>
</evidence>
<keyword evidence="4 10" id="KW-0067">ATP-binding</keyword>
<dbReference type="PANTHER" id="PTHR24221:SF653">
    <property type="entry name" value="TRANSPORT ATP-BINDING PROTEIN CYDC"/>
    <property type="match status" value="1"/>
</dbReference>
<feature type="transmembrane region" description="Helical" evidence="7">
    <location>
        <begin position="163"/>
        <end position="185"/>
    </location>
</feature>
<dbReference type="InterPro" id="IPR027417">
    <property type="entry name" value="P-loop_NTPase"/>
</dbReference>
<dbReference type="SUPFAM" id="SSF90123">
    <property type="entry name" value="ABC transporter transmembrane region"/>
    <property type="match status" value="1"/>
</dbReference>
<dbReference type="PANTHER" id="PTHR24221">
    <property type="entry name" value="ATP-BINDING CASSETTE SUB-FAMILY B"/>
    <property type="match status" value="1"/>
</dbReference>
<dbReference type="InterPro" id="IPR036640">
    <property type="entry name" value="ABC1_TM_sf"/>
</dbReference>
<dbReference type="InterPro" id="IPR003439">
    <property type="entry name" value="ABC_transporter-like_ATP-bd"/>
</dbReference>
<feature type="domain" description="ABC transmembrane type-1" evidence="9">
    <location>
        <begin position="28"/>
        <end position="309"/>
    </location>
</feature>
<sequence length="550" mass="59963">MARQQLSWPTMARRLLGMTRPLVKTMGVAITAGSLGHLAAIAIPTLGAWALVAVVQGQGPSLGALAAGFIALGLLRALLHYIEQLANHDMAFRILAVIRDRVFKALRRQAPAGLDKHDSGTLVSVITNDIELLEVFYAHTISPVAIAVIVCTAMTLFFASFHWAYALLALAIYLLLAIAIPIITAKLGRDPGRQQRGDLSRLNNILLDSFRGIRECVQFGQQESRRSLLAGAGDRLARSVWQLQKTESFNRCLSLGLILLSYGAFWALAGYLYRAGLVDWGQVVIPAVAFMSAFGPVLALANLANNLLLTFASGERVLAVLDDLPETEEVSGDNIYEFDKLTMDNLSFSYDGQPVLKDWQLSLNANEIVGLTGPSGCGKSTALKLLMRFYDPSQGAVTLNGQDLRTVDSAALRRMESYMTQETHLFNDSLLENVRLANLDASDEMVYAACRKARIHDVIMAFPEGYATGAGRLGNRLSAGERQRIGLARAFLHEGAVALFDEPTANLDSLNEGMILKAIREEGAKRAVMIVSHRPSTLRIADRLIEVDTD</sequence>
<dbReference type="SUPFAM" id="SSF52540">
    <property type="entry name" value="P-loop containing nucleoside triphosphate hydrolases"/>
    <property type="match status" value="1"/>
</dbReference>
<dbReference type="PROSITE" id="PS00211">
    <property type="entry name" value="ABC_TRANSPORTER_1"/>
    <property type="match status" value="1"/>
</dbReference>
<evidence type="ECO:0000256" key="5">
    <source>
        <dbReference type="ARBA" id="ARBA00022989"/>
    </source>
</evidence>
<dbReference type="InterPro" id="IPR039421">
    <property type="entry name" value="Type_1_exporter"/>
</dbReference>
<evidence type="ECO:0000256" key="3">
    <source>
        <dbReference type="ARBA" id="ARBA00022741"/>
    </source>
</evidence>
<feature type="transmembrane region" description="Helical" evidence="7">
    <location>
        <begin position="280"/>
        <end position="301"/>
    </location>
</feature>
<keyword evidence="11" id="KW-1185">Reference proteome</keyword>
<evidence type="ECO:0000256" key="4">
    <source>
        <dbReference type="ARBA" id="ARBA00022840"/>
    </source>
</evidence>
<evidence type="ECO:0000256" key="7">
    <source>
        <dbReference type="SAM" id="Phobius"/>
    </source>
</evidence>
<dbReference type="PROSITE" id="PS50893">
    <property type="entry name" value="ABC_TRANSPORTER_2"/>
    <property type="match status" value="1"/>
</dbReference>
<evidence type="ECO:0000259" key="9">
    <source>
        <dbReference type="PROSITE" id="PS50929"/>
    </source>
</evidence>
<proteinExistence type="predicted"/>
<keyword evidence="5 7" id="KW-1133">Transmembrane helix</keyword>
<dbReference type="InterPro" id="IPR003593">
    <property type="entry name" value="AAA+_ATPase"/>
</dbReference>
<feature type="transmembrane region" description="Helical" evidence="7">
    <location>
        <begin position="136"/>
        <end position="157"/>
    </location>
</feature>
<dbReference type="Gene3D" id="1.20.1560.10">
    <property type="entry name" value="ABC transporter type 1, transmembrane domain"/>
    <property type="match status" value="1"/>
</dbReference>
<dbReference type="EMBL" id="JBJUVG010000001">
    <property type="protein sequence ID" value="MFM9412813.1"/>
    <property type="molecule type" value="Genomic_DNA"/>
</dbReference>
<feature type="domain" description="ABC transporter" evidence="8">
    <location>
        <begin position="341"/>
        <end position="547"/>
    </location>
</feature>
<name>A0ABW9GVP2_9FIRM</name>
<dbReference type="SMART" id="SM00382">
    <property type="entry name" value="AAA"/>
    <property type="match status" value="1"/>
</dbReference>
<dbReference type="RefSeq" id="WP_408976444.1">
    <property type="nucleotide sequence ID" value="NZ_JBJUVG010000001.1"/>
</dbReference>
<protein>
    <submittedName>
        <fullName evidence="10">Amino acid ABC transporter ATP-binding/permease protein</fullName>
    </submittedName>
</protein>
<evidence type="ECO:0000313" key="10">
    <source>
        <dbReference type="EMBL" id="MFM9412813.1"/>
    </source>
</evidence>
<dbReference type="GO" id="GO:0005524">
    <property type="term" value="F:ATP binding"/>
    <property type="evidence" value="ECO:0007669"/>
    <property type="project" value="UniProtKB-KW"/>
</dbReference>
<dbReference type="Gene3D" id="3.40.50.300">
    <property type="entry name" value="P-loop containing nucleotide triphosphate hydrolases"/>
    <property type="match status" value="1"/>
</dbReference>
<evidence type="ECO:0000256" key="2">
    <source>
        <dbReference type="ARBA" id="ARBA00022692"/>
    </source>
</evidence>
<accession>A0ABW9GVP2</accession>
<evidence type="ECO:0000256" key="6">
    <source>
        <dbReference type="ARBA" id="ARBA00023136"/>
    </source>
</evidence>
<feature type="transmembrane region" description="Helical" evidence="7">
    <location>
        <begin position="252"/>
        <end position="274"/>
    </location>
</feature>
<comment type="caution">
    <text evidence="10">The sequence shown here is derived from an EMBL/GenBank/DDBJ whole genome shotgun (WGS) entry which is preliminary data.</text>
</comment>
<keyword evidence="2 7" id="KW-0812">Transmembrane</keyword>
<dbReference type="Proteomes" id="UP001631949">
    <property type="component" value="Unassembled WGS sequence"/>
</dbReference>
<dbReference type="InterPro" id="IPR017871">
    <property type="entry name" value="ABC_transporter-like_CS"/>
</dbReference>
<dbReference type="Pfam" id="PF00005">
    <property type="entry name" value="ABC_tran"/>
    <property type="match status" value="1"/>
</dbReference>
<keyword evidence="3" id="KW-0547">Nucleotide-binding</keyword>
<gene>
    <name evidence="10" type="ORF">ACKQTC_00235</name>
</gene>
<keyword evidence="6 7" id="KW-0472">Membrane</keyword>
<evidence type="ECO:0000259" key="8">
    <source>
        <dbReference type="PROSITE" id="PS50893"/>
    </source>
</evidence>
<evidence type="ECO:0000313" key="11">
    <source>
        <dbReference type="Proteomes" id="UP001631949"/>
    </source>
</evidence>
<comment type="subcellular location">
    <subcellularLocation>
        <location evidence="1">Cell membrane</location>
        <topology evidence="1">Multi-pass membrane protein</topology>
    </subcellularLocation>
</comment>
<dbReference type="InterPro" id="IPR011527">
    <property type="entry name" value="ABC1_TM_dom"/>
</dbReference>
<reference evidence="10 11" key="1">
    <citation type="journal article" date="2016" name="Int. J. Syst. Evol. Microbiol.">
        <title>Peptococcus simiae sp. nov., isolated from rhesus macaque faeces and emended description of the genus Peptococcus.</title>
        <authorList>
            <person name="Shkoporov A.N."/>
            <person name="Efimov B.A."/>
            <person name="Kondova I."/>
            <person name="Ouwerling B."/>
            <person name="Chaplin A.V."/>
            <person name="Shcherbakova V.A."/>
            <person name="Langermans J.A.M."/>
        </authorList>
    </citation>
    <scope>NUCLEOTIDE SEQUENCE [LARGE SCALE GENOMIC DNA]</scope>
    <source>
        <strain evidence="10 11">M108</strain>
    </source>
</reference>
<dbReference type="Pfam" id="PF00664">
    <property type="entry name" value="ABC_membrane"/>
    <property type="match status" value="1"/>
</dbReference>
<feature type="transmembrane region" description="Helical" evidence="7">
    <location>
        <begin position="21"/>
        <end position="43"/>
    </location>
</feature>
<organism evidence="10 11">
    <name type="scientific">Peptococcus simiae</name>
    <dbReference type="NCBI Taxonomy" id="1643805"/>
    <lineage>
        <taxon>Bacteria</taxon>
        <taxon>Bacillati</taxon>
        <taxon>Bacillota</taxon>
        <taxon>Clostridia</taxon>
        <taxon>Eubacteriales</taxon>
        <taxon>Peptococcaceae</taxon>
        <taxon>Peptococcus</taxon>
    </lineage>
</organism>